<evidence type="ECO:0000256" key="5">
    <source>
        <dbReference type="ARBA" id="ARBA00022989"/>
    </source>
</evidence>
<feature type="transmembrane region" description="Helical" evidence="7">
    <location>
        <begin position="393"/>
        <end position="412"/>
    </location>
</feature>
<evidence type="ECO:0000313" key="9">
    <source>
        <dbReference type="Proteomes" id="UP000241346"/>
    </source>
</evidence>
<feature type="transmembrane region" description="Helical" evidence="7">
    <location>
        <begin position="105"/>
        <end position="123"/>
    </location>
</feature>
<evidence type="ECO:0000256" key="1">
    <source>
        <dbReference type="ARBA" id="ARBA00004651"/>
    </source>
</evidence>
<feature type="transmembrane region" description="Helical" evidence="7">
    <location>
        <begin position="496"/>
        <end position="517"/>
    </location>
</feature>
<gene>
    <name evidence="8" type="ORF">C9J01_20075</name>
</gene>
<evidence type="ECO:0000313" key="8">
    <source>
        <dbReference type="EMBL" id="PSW09847.1"/>
    </source>
</evidence>
<dbReference type="Pfam" id="PF04632">
    <property type="entry name" value="FUSC"/>
    <property type="match status" value="1"/>
</dbReference>
<feature type="transmembrane region" description="Helical" evidence="7">
    <location>
        <begin position="417"/>
        <end position="436"/>
    </location>
</feature>
<reference evidence="8 9" key="1">
    <citation type="submission" date="2018-03" db="EMBL/GenBank/DDBJ databases">
        <title>Whole genome sequencing of Histamine producing bacteria.</title>
        <authorList>
            <person name="Butler K."/>
        </authorList>
    </citation>
    <scope>NUCLEOTIDE SEQUENCE [LARGE SCALE GENOMIC DNA]</scope>
    <source>
        <strain evidence="8 9">DSM 19138</strain>
    </source>
</reference>
<protein>
    <recommendedName>
        <fullName evidence="10">FUSC family protein</fullName>
    </recommendedName>
</protein>
<dbReference type="OrthoDB" id="5750541at2"/>
<keyword evidence="3" id="KW-1003">Cell membrane</keyword>
<evidence type="ECO:0000256" key="3">
    <source>
        <dbReference type="ARBA" id="ARBA00022475"/>
    </source>
</evidence>
<evidence type="ECO:0008006" key="10">
    <source>
        <dbReference type="Google" id="ProtNLM"/>
    </source>
</evidence>
<dbReference type="Proteomes" id="UP000241346">
    <property type="component" value="Unassembled WGS sequence"/>
</dbReference>
<proteinExistence type="predicted"/>
<dbReference type="GO" id="GO:0005886">
    <property type="term" value="C:plasma membrane"/>
    <property type="evidence" value="ECO:0007669"/>
    <property type="project" value="UniProtKB-SubCell"/>
</dbReference>
<feature type="transmembrane region" description="Helical" evidence="7">
    <location>
        <begin position="367"/>
        <end position="387"/>
    </location>
</feature>
<accession>A0A2T3N915</accession>
<feature type="transmembrane region" description="Helical" evidence="7">
    <location>
        <begin position="82"/>
        <end position="98"/>
    </location>
</feature>
<feature type="transmembrane region" description="Helical" evidence="7">
    <location>
        <begin position="58"/>
        <end position="76"/>
    </location>
</feature>
<evidence type="ECO:0000256" key="2">
    <source>
        <dbReference type="ARBA" id="ARBA00022448"/>
    </source>
</evidence>
<dbReference type="RefSeq" id="WP_107299924.1">
    <property type="nucleotide sequence ID" value="NZ_PYMB01000013.1"/>
</dbReference>
<name>A0A2T3N915_9GAMM</name>
<dbReference type="InterPro" id="IPR006726">
    <property type="entry name" value="PHBA_efflux_AaeB/fusaric-R"/>
</dbReference>
<dbReference type="AlphaFoldDB" id="A0A2T3N915"/>
<keyword evidence="4 7" id="KW-0812">Transmembrane</keyword>
<comment type="subcellular location">
    <subcellularLocation>
        <location evidence="1">Cell membrane</location>
        <topology evidence="1">Multi-pass membrane protein</topology>
    </subcellularLocation>
</comment>
<dbReference type="PANTHER" id="PTHR30509:SF9">
    <property type="entry name" value="MULTIDRUG RESISTANCE PROTEIN MDTO"/>
    <property type="match status" value="1"/>
</dbReference>
<evidence type="ECO:0000256" key="6">
    <source>
        <dbReference type="ARBA" id="ARBA00023136"/>
    </source>
</evidence>
<comment type="caution">
    <text evidence="8">The sequence shown here is derived from an EMBL/GenBank/DDBJ whole genome shotgun (WGS) entry which is preliminary data.</text>
</comment>
<dbReference type="PANTHER" id="PTHR30509">
    <property type="entry name" value="P-HYDROXYBENZOIC ACID EFFLUX PUMP SUBUNIT-RELATED"/>
    <property type="match status" value="1"/>
</dbReference>
<dbReference type="EMBL" id="PYMB01000013">
    <property type="protein sequence ID" value="PSW09847.1"/>
    <property type="molecule type" value="Genomic_DNA"/>
</dbReference>
<feature type="transmembrane region" description="Helical" evidence="7">
    <location>
        <begin position="135"/>
        <end position="153"/>
    </location>
</feature>
<evidence type="ECO:0000256" key="7">
    <source>
        <dbReference type="SAM" id="Phobius"/>
    </source>
</evidence>
<keyword evidence="2" id="KW-0813">Transport</keyword>
<feature type="transmembrane region" description="Helical" evidence="7">
    <location>
        <begin position="32"/>
        <end position="51"/>
    </location>
</feature>
<keyword evidence="6 7" id="KW-0472">Membrane</keyword>
<evidence type="ECO:0000256" key="4">
    <source>
        <dbReference type="ARBA" id="ARBA00022692"/>
    </source>
</evidence>
<sequence length="715" mass="79873">MLNPRCILPLKVAIALTLAIVSALWLGWERPYWAGFAVVVMAATETSGHSLKKGRHRLVGTLIGVMAAFILVASFAQQPLPFLLGYSLFAALCVYLQGNPRSGYMWTICLMVCSLVLVMGKLLPELTFSMAVLRVQETVLGILCFTLVFSLLWPSSSRTVVISTLQLYFDNQIKQLQVAKDELAEQGSFTKELNLGDSLRQLTRLEDLIYAASADSYHITQDYAKWQALLRQLNQWALLCGHLAELNDQIKEKVTPGQTAVLASLIDRLSQRAHTALAILDNKPKNGTIGIQAMPCQVSLLNSSQHGVNNQNQHGATLILGTLLTELDQLQFDIVEALSDLTGTTNSKKTSKERRYKEKWVFRPDSAIAALKAFLVIWVCIALWLLIPMPGGAMIVLLGAILSTVVLSLPFANVKTLLFSMLGWSLFVLAQYVLLMPMLTELWQLAAFYFVNAFGIWYLLNQPQQVLQRMLGSQLLIMMTSGAMQLTPVYDIQLALLQLILIIVVMLIVFFINHLVFPNTPESTFLRELGRLRSGLKHAMDRHCAPSKSFQFYPDPLRSVAMAENAASRINWATYPEVDAKKVSELINSAYKACLLYWAFKDNHQRWQLSTRSKAIEVLVAKIMNSLAGILEESIISEALTAHQQQLDDLLGELQHYLIGLDRESVLQFALNVEDVDASYRLLTSLKLLIASLKSLSSNVQKSEVHHLRLQPFAV</sequence>
<organism evidence="8 9">
    <name type="scientific">Photobacterium rosenbergii</name>
    <dbReference type="NCBI Taxonomy" id="294936"/>
    <lineage>
        <taxon>Bacteria</taxon>
        <taxon>Pseudomonadati</taxon>
        <taxon>Pseudomonadota</taxon>
        <taxon>Gammaproteobacteria</taxon>
        <taxon>Vibrionales</taxon>
        <taxon>Vibrionaceae</taxon>
        <taxon>Photobacterium</taxon>
    </lineage>
</organism>
<feature type="transmembrane region" description="Helical" evidence="7">
    <location>
        <begin position="7"/>
        <end position="26"/>
    </location>
</feature>
<feature type="transmembrane region" description="Helical" evidence="7">
    <location>
        <begin position="442"/>
        <end position="460"/>
    </location>
</feature>
<dbReference type="GO" id="GO:0022857">
    <property type="term" value="F:transmembrane transporter activity"/>
    <property type="evidence" value="ECO:0007669"/>
    <property type="project" value="InterPro"/>
</dbReference>
<keyword evidence="5 7" id="KW-1133">Transmembrane helix</keyword>